<dbReference type="RefSeq" id="WP_179171693.1">
    <property type="nucleotide sequence ID" value="NZ_CP058532.1"/>
</dbReference>
<accession>A0A7D5KAU9</accession>
<sequence>MEDEDPITLVELLSAEEETEFVIFNDGTEVQAYDTYGEAIDAVLETVGLEVGIVQGVDGGASRPVYLSAAGVIETLLEKIPDDANTDVEAVDE</sequence>
<evidence type="ECO:0000313" key="2">
    <source>
        <dbReference type="Proteomes" id="UP000509750"/>
    </source>
</evidence>
<proteinExistence type="predicted"/>
<keyword evidence="1" id="KW-0614">Plasmid</keyword>
<dbReference type="EMBL" id="CP058532">
    <property type="protein sequence ID" value="QLG30119.1"/>
    <property type="molecule type" value="Genomic_DNA"/>
</dbReference>
<reference evidence="1 2" key="1">
    <citation type="submission" date="2020-07" db="EMBL/GenBank/DDBJ databases">
        <title>Gai3-2, isolated from salt lake.</title>
        <authorList>
            <person name="Cui H."/>
            <person name="Shi X."/>
        </authorList>
    </citation>
    <scope>NUCLEOTIDE SEQUENCE [LARGE SCALE GENOMIC DNA]</scope>
    <source>
        <strain evidence="1 2">Gai3-2</strain>
        <plasmid evidence="1 2">unnamed3</plasmid>
    </source>
</reference>
<name>A0A7D5KAU9_9EURY</name>
<dbReference type="GeneID" id="56031420"/>
<protein>
    <submittedName>
        <fullName evidence="1">Uncharacterized protein</fullName>
    </submittedName>
</protein>
<geneLocation type="plasmid" evidence="1 2">
    <name>unnamed3</name>
</geneLocation>
<keyword evidence="2" id="KW-1185">Reference proteome</keyword>
<dbReference type="AlphaFoldDB" id="A0A7D5KAU9"/>
<evidence type="ECO:0000313" key="1">
    <source>
        <dbReference type="EMBL" id="QLG30119.1"/>
    </source>
</evidence>
<dbReference type="KEGG" id="halg:HUG10_21265"/>
<gene>
    <name evidence="1" type="ORF">HUG10_21265</name>
</gene>
<organism evidence="1 2">
    <name type="scientific">Halorarum halophilum</name>
    <dbReference type="NCBI Taxonomy" id="2743090"/>
    <lineage>
        <taxon>Archaea</taxon>
        <taxon>Methanobacteriati</taxon>
        <taxon>Methanobacteriota</taxon>
        <taxon>Stenosarchaea group</taxon>
        <taxon>Halobacteria</taxon>
        <taxon>Halobacteriales</taxon>
        <taxon>Haloferacaceae</taxon>
        <taxon>Halorarum</taxon>
    </lineage>
</organism>
<dbReference type="Proteomes" id="UP000509750">
    <property type="component" value="Plasmid unnamed3"/>
</dbReference>